<reference evidence="1 2" key="1">
    <citation type="journal article" date="2024" name="G3 (Bethesda)">
        <title>Genome assembly of Hibiscus sabdariffa L. provides insights into metabolisms of medicinal natural products.</title>
        <authorList>
            <person name="Kim T."/>
        </authorList>
    </citation>
    <scope>NUCLEOTIDE SEQUENCE [LARGE SCALE GENOMIC DNA]</scope>
    <source>
        <strain evidence="1">TK-2024</strain>
        <tissue evidence="1">Old leaves</tissue>
    </source>
</reference>
<name>A0ABR2C2U6_9ROSI</name>
<evidence type="ECO:0000313" key="2">
    <source>
        <dbReference type="Proteomes" id="UP001472677"/>
    </source>
</evidence>
<evidence type="ECO:0008006" key="3">
    <source>
        <dbReference type="Google" id="ProtNLM"/>
    </source>
</evidence>
<protein>
    <recommendedName>
        <fullName evidence="3">RNase H type-1 domain-containing protein</fullName>
    </recommendedName>
</protein>
<accession>A0ABR2C2U6</accession>
<gene>
    <name evidence="1" type="ORF">V6N12_037666</name>
</gene>
<organism evidence="1 2">
    <name type="scientific">Hibiscus sabdariffa</name>
    <name type="common">roselle</name>
    <dbReference type="NCBI Taxonomy" id="183260"/>
    <lineage>
        <taxon>Eukaryota</taxon>
        <taxon>Viridiplantae</taxon>
        <taxon>Streptophyta</taxon>
        <taxon>Embryophyta</taxon>
        <taxon>Tracheophyta</taxon>
        <taxon>Spermatophyta</taxon>
        <taxon>Magnoliopsida</taxon>
        <taxon>eudicotyledons</taxon>
        <taxon>Gunneridae</taxon>
        <taxon>Pentapetalae</taxon>
        <taxon>rosids</taxon>
        <taxon>malvids</taxon>
        <taxon>Malvales</taxon>
        <taxon>Malvaceae</taxon>
        <taxon>Malvoideae</taxon>
        <taxon>Hibiscus</taxon>
    </lineage>
</organism>
<comment type="caution">
    <text evidence="1">The sequence shown here is derived from an EMBL/GenBank/DDBJ whole genome shotgun (WGS) entry which is preliminary data.</text>
</comment>
<sequence length="185" mass="21420">MFPKEGSFSCKKQRPWYRISLGSFFHVNLELKLKEQREIYLFGYGFQLWLPISRRYNKTTILFFPQALQQLASSPTAEALSWFSQLLLLISQSYHIQDEARRAMNMRLLPDRIPPFEPIAHDWCKLTLGWIKVNTDGAQNPHPGESFCGRVGRDDNMRWCFGFSKKTGICSAFDAELGEVYEGLG</sequence>
<keyword evidence="2" id="KW-1185">Reference proteome</keyword>
<evidence type="ECO:0000313" key="1">
    <source>
        <dbReference type="EMBL" id="KAK8513175.1"/>
    </source>
</evidence>
<dbReference type="Proteomes" id="UP001472677">
    <property type="component" value="Unassembled WGS sequence"/>
</dbReference>
<dbReference type="PANTHER" id="PTHR47723">
    <property type="entry name" value="OS05G0353850 PROTEIN"/>
    <property type="match status" value="1"/>
</dbReference>
<dbReference type="InterPro" id="IPR053151">
    <property type="entry name" value="RNase_H-like"/>
</dbReference>
<proteinExistence type="predicted"/>
<dbReference type="EMBL" id="JBBPBM010000070">
    <property type="protein sequence ID" value="KAK8513175.1"/>
    <property type="molecule type" value="Genomic_DNA"/>
</dbReference>
<dbReference type="PANTHER" id="PTHR47723:SF13">
    <property type="entry name" value="PUTATIVE-RELATED"/>
    <property type="match status" value="1"/>
</dbReference>